<evidence type="ECO:0000256" key="1">
    <source>
        <dbReference type="SAM" id="Phobius"/>
    </source>
</evidence>
<evidence type="ECO:0000313" key="3">
    <source>
        <dbReference type="Proteomes" id="UP000593578"/>
    </source>
</evidence>
<dbReference type="Proteomes" id="UP000593578">
    <property type="component" value="Unassembled WGS sequence"/>
</dbReference>
<keyword evidence="1" id="KW-1133">Transmembrane helix</keyword>
<dbReference type="AlphaFoldDB" id="A0A7J8QBY6"/>
<sequence length="239" mass="27365">MDWRELFDVGISDYVWANHQISVTCRSLSHCFEGKMVWWMLNQQGKMFSWFNSRLLRNFLFGSILVVLLELYTTIGLSYIASALGIPLYMDSITAGQQRLSYVKVYVKMAANLVLPRSIDVELRDNFIATTSIGFPWIPQRCSECCIFGHEDKGCIKQVEEPVKKWVPNVKVVLEANRFKDYGSLKTKKSSNKGKQVLTGSSNRFAILETVNLVEDQIIEIVEIERFEHTEIGKIGHGE</sequence>
<dbReference type="PANTHER" id="PTHR31286">
    <property type="entry name" value="GLYCINE-RICH CELL WALL STRUCTURAL PROTEIN 1.8-LIKE"/>
    <property type="match status" value="1"/>
</dbReference>
<proteinExistence type="predicted"/>
<evidence type="ECO:0000313" key="2">
    <source>
        <dbReference type="EMBL" id="MBA0599095.1"/>
    </source>
</evidence>
<evidence type="ECO:0008006" key="4">
    <source>
        <dbReference type="Google" id="ProtNLM"/>
    </source>
</evidence>
<reference evidence="2 3" key="1">
    <citation type="journal article" date="2019" name="Genome Biol. Evol.">
        <title>Insights into the evolution of the New World diploid cottons (Gossypium, subgenus Houzingenia) based on genome sequencing.</title>
        <authorList>
            <person name="Grover C.E."/>
            <person name="Arick M.A. 2nd"/>
            <person name="Thrash A."/>
            <person name="Conover J.L."/>
            <person name="Sanders W.S."/>
            <person name="Peterson D.G."/>
            <person name="Frelichowski J.E."/>
            <person name="Scheffler J.A."/>
            <person name="Scheffler B.E."/>
            <person name="Wendel J.F."/>
        </authorList>
    </citation>
    <scope>NUCLEOTIDE SEQUENCE [LARGE SCALE GENOMIC DNA]</scope>
    <source>
        <strain evidence="2">8</strain>
        <tissue evidence="2">Leaf</tissue>
    </source>
</reference>
<feature type="transmembrane region" description="Helical" evidence="1">
    <location>
        <begin position="59"/>
        <end position="80"/>
    </location>
</feature>
<keyword evidence="1" id="KW-0812">Transmembrane</keyword>
<organism evidence="2 3">
    <name type="scientific">Gossypium raimondii</name>
    <name type="common">Peruvian cotton</name>
    <name type="synonym">Gossypium klotzschianum subsp. raimondii</name>
    <dbReference type="NCBI Taxonomy" id="29730"/>
    <lineage>
        <taxon>Eukaryota</taxon>
        <taxon>Viridiplantae</taxon>
        <taxon>Streptophyta</taxon>
        <taxon>Embryophyta</taxon>
        <taxon>Tracheophyta</taxon>
        <taxon>Spermatophyta</taxon>
        <taxon>Magnoliopsida</taxon>
        <taxon>eudicotyledons</taxon>
        <taxon>Gunneridae</taxon>
        <taxon>Pentapetalae</taxon>
        <taxon>rosids</taxon>
        <taxon>malvids</taxon>
        <taxon>Malvales</taxon>
        <taxon>Malvaceae</taxon>
        <taxon>Malvoideae</taxon>
        <taxon>Gossypium</taxon>
    </lineage>
</organism>
<keyword evidence="1" id="KW-0472">Membrane</keyword>
<dbReference type="PANTHER" id="PTHR31286:SF180">
    <property type="entry name" value="OS10G0362600 PROTEIN"/>
    <property type="match status" value="1"/>
</dbReference>
<dbReference type="EMBL" id="JABEZZ010000011">
    <property type="protein sequence ID" value="MBA0599095.1"/>
    <property type="molecule type" value="Genomic_DNA"/>
</dbReference>
<accession>A0A7J8QBY6</accession>
<comment type="caution">
    <text evidence="2">The sequence shown here is derived from an EMBL/GenBank/DDBJ whole genome shotgun (WGS) entry which is preliminary data.</text>
</comment>
<dbReference type="InterPro" id="IPR040256">
    <property type="entry name" value="At4g02000-like"/>
</dbReference>
<protein>
    <recommendedName>
        <fullName evidence="4">DUF4283 domain-containing protein</fullName>
    </recommendedName>
</protein>
<name>A0A7J8QBY6_GOSRA</name>
<gene>
    <name evidence="2" type="ORF">Gorai_005332</name>
</gene>